<evidence type="ECO:0000313" key="2">
    <source>
        <dbReference type="EMBL" id="KAF7841953.1"/>
    </source>
</evidence>
<feature type="transmembrane region" description="Helical" evidence="1">
    <location>
        <begin position="103"/>
        <end position="121"/>
    </location>
</feature>
<dbReference type="Proteomes" id="UP000634136">
    <property type="component" value="Unassembled WGS sequence"/>
</dbReference>
<reference evidence="2" key="1">
    <citation type="submission" date="2020-09" db="EMBL/GenBank/DDBJ databases">
        <title>Genome-Enabled Discovery of Anthraquinone Biosynthesis in Senna tora.</title>
        <authorList>
            <person name="Kang S.-H."/>
            <person name="Pandey R.P."/>
            <person name="Lee C.-M."/>
            <person name="Sim J.-S."/>
            <person name="Jeong J.-T."/>
            <person name="Choi B.-S."/>
            <person name="Jung M."/>
            <person name="Ginzburg D."/>
            <person name="Zhao K."/>
            <person name="Won S.Y."/>
            <person name="Oh T.-J."/>
            <person name="Yu Y."/>
            <person name="Kim N.-H."/>
            <person name="Lee O.R."/>
            <person name="Lee T.-H."/>
            <person name="Bashyal P."/>
            <person name="Kim T.-S."/>
            <person name="Lee W.-H."/>
            <person name="Kawkins C."/>
            <person name="Kim C.-K."/>
            <person name="Kim J.S."/>
            <person name="Ahn B.O."/>
            <person name="Rhee S.Y."/>
            <person name="Sohng J.K."/>
        </authorList>
    </citation>
    <scope>NUCLEOTIDE SEQUENCE</scope>
    <source>
        <tissue evidence="2">Leaf</tissue>
    </source>
</reference>
<dbReference type="EMBL" id="JAAIUW010000002">
    <property type="protein sequence ID" value="KAF7841953.1"/>
    <property type="molecule type" value="Genomic_DNA"/>
</dbReference>
<accession>A0A834XCJ5</accession>
<keyword evidence="1" id="KW-0472">Membrane</keyword>
<evidence type="ECO:0000313" key="3">
    <source>
        <dbReference type="Proteomes" id="UP000634136"/>
    </source>
</evidence>
<proteinExistence type="predicted"/>
<sequence>MNSDVVAVRANSSSIVSNASASQSSSLFSLSIEVAALPSTRFFLDLGPTIFCHMTLLPTIVALPFKSFIIKITLRFILVLPLDSSTSLPPFSLPWLLDQRASLKPWIIILFILVSPIGAVGSNSKISRQIDFTLWKYWAIVISRCVVDNNALSRSCNRVSFFLEKRAASVSQLPSIFRRFGITNMLQASNTSSSINVLRSNIAFPALIFHFRKVPFPSSASGCTVLMSLTTSQSSWPCI</sequence>
<gene>
    <name evidence="2" type="ORF">G2W53_004251</name>
</gene>
<protein>
    <submittedName>
        <fullName evidence="2">Uncharacterized protein</fullName>
    </submittedName>
</protein>
<name>A0A834XCJ5_9FABA</name>
<organism evidence="2 3">
    <name type="scientific">Senna tora</name>
    <dbReference type="NCBI Taxonomy" id="362788"/>
    <lineage>
        <taxon>Eukaryota</taxon>
        <taxon>Viridiplantae</taxon>
        <taxon>Streptophyta</taxon>
        <taxon>Embryophyta</taxon>
        <taxon>Tracheophyta</taxon>
        <taxon>Spermatophyta</taxon>
        <taxon>Magnoliopsida</taxon>
        <taxon>eudicotyledons</taxon>
        <taxon>Gunneridae</taxon>
        <taxon>Pentapetalae</taxon>
        <taxon>rosids</taxon>
        <taxon>fabids</taxon>
        <taxon>Fabales</taxon>
        <taxon>Fabaceae</taxon>
        <taxon>Caesalpinioideae</taxon>
        <taxon>Cassia clade</taxon>
        <taxon>Senna</taxon>
    </lineage>
</organism>
<keyword evidence="3" id="KW-1185">Reference proteome</keyword>
<keyword evidence="1" id="KW-1133">Transmembrane helix</keyword>
<comment type="caution">
    <text evidence="2">The sequence shown here is derived from an EMBL/GenBank/DDBJ whole genome shotgun (WGS) entry which is preliminary data.</text>
</comment>
<keyword evidence="1" id="KW-0812">Transmembrane</keyword>
<dbReference type="AlphaFoldDB" id="A0A834XCJ5"/>
<evidence type="ECO:0000256" key="1">
    <source>
        <dbReference type="SAM" id="Phobius"/>
    </source>
</evidence>